<proteinExistence type="predicted"/>
<dbReference type="Pfam" id="PF00656">
    <property type="entry name" value="Peptidase_C14"/>
    <property type="match status" value="1"/>
</dbReference>
<dbReference type="GO" id="GO:0006508">
    <property type="term" value="P:proteolysis"/>
    <property type="evidence" value="ECO:0007669"/>
    <property type="project" value="InterPro"/>
</dbReference>
<dbReference type="Proteomes" id="UP000626109">
    <property type="component" value="Unassembled WGS sequence"/>
</dbReference>
<feature type="non-terminal residue" evidence="3">
    <location>
        <position position="1"/>
    </location>
</feature>
<evidence type="ECO:0000313" key="5">
    <source>
        <dbReference type="Proteomes" id="UP000654075"/>
    </source>
</evidence>
<gene>
    <name evidence="3" type="ORF">PGLA1383_LOCUS55981</name>
    <name evidence="4" type="ORF">PGLA2088_LOCUS16810</name>
</gene>
<organism evidence="3 5">
    <name type="scientific">Polarella glacialis</name>
    <name type="common">Dinoflagellate</name>
    <dbReference type="NCBI Taxonomy" id="89957"/>
    <lineage>
        <taxon>Eukaryota</taxon>
        <taxon>Sar</taxon>
        <taxon>Alveolata</taxon>
        <taxon>Dinophyceae</taxon>
        <taxon>Suessiales</taxon>
        <taxon>Suessiaceae</taxon>
        <taxon>Polarella</taxon>
    </lineage>
</organism>
<accession>A0A813HUB4</accession>
<dbReference type="AlphaFoldDB" id="A0A813HUB4"/>
<evidence type="ECO:0000313" key="3">
    <source>
        <dbReference type="EMBL" id="CAE8641303.1"/>
    </source>
</evidence>
<feature type="compositionally biased region" description="Acidic residues" evidence="1">
    <location>
        <begin position="105"/>
        <end position="136"/>
    </location>
</feature>
<evidence type="ECO:0000313" key="4">
    <source>
        <dbReference type="EMBL" id="CAE8668086.1"/>
    </source>
</evidence>
<feature type="region of interest" description="Disordered" evidence="1">
    <location>
        <begin position="98"/>
        <end position="168"/>
    </location>
</feature>
<name>A0A813HUB4_POLGL</name>
<comment type="caution">
    <text evidence="3">The sequence shown here is derived from an EMBL/GenBank/DDBJ whole genome shotgun (WGS) entry which is preliminary data.</text>
</comment>
<dbReference type="Proteomes" id="UP000654075">
    <property type="component" value="Unassembled WGS sequence"/>
</dbReference>
<reference evidence="3" key="1">
    <citation type="submission" date="2021-02" db="EMBL/GenBank/DDBJ databases">
        <authorList>
            <person name="Dougan E. K."/>
            <person name="Rhodes N."/>
            <person name="Thang M."/>
            <person name="Chan C."/>
        </authorList>
    </citation>
    <scope>NUCLEOTIDE SEQUENCE</scope>
</reference>
<feature type="domain" description="Peptidase C14 caspase" evidence="2">
    <location>
        <begin position="17"/>
        <end position="103"/>
    </location>
</feature>
<keyword evidence="5" id="KW-1185">Reference proteome</keyword>
<evidence type="ECO:0000259" key="2">
    <source>
        <dbReference type="Pfam" id="PF00656"/>
    </source>
</evidence>
<dbReference type="Gene3D" id="3.40.50.12660">
    <property type="match status" value="1"/>
</dbReference>
<dbReference type="OrthoDB" id="427602at2759"/>
<evidence type="ECO:0000256" key="1">
    <source>
        <dbReference type="SAM" id="MobiDB-lite"/>
    </source>
</evidence>
<sequence length="168" mass="18753">VDDDIAQIISKEFDPQVKVLLLADACCSAGVLDCDTKNIWSGRHFVCAMSGCQNTQSSTDTDNGGAMTNALLTCLSHKKIQKMRKAKKVSIQYIFNRMVEHMPDSEEEDGDDDEEDSYSEDEDEESESEDDDDDGLDPMTGEKREEGQNINLSWPSACMDPSKVHFPF</sequence>
<dbReference type="EMBL" id="CAJNNW010021515">
    <property type="protein sequence ID" value="CAE8668086.1"/>
    <property type="molecule type" value="Genomic_DNA"/>
</dbReference>
<protein>
    <recommendedName>
        <fullName evidence="2">Peptidase C14 caspase domain-containing protein</fullName>
    </recommendedName>
</protein>
<dbReference type="EMBL" id="CAJNNV010032875">
    <property type="protein sequence ID" value="CAE8641303.1"/>
    <property type="molecule type" value="Genomic_DNA"/>
</dbReference>
<dbReference type="GO" id="GO:0004197">
    <property type="term" value="F:cysteine-type endopeptidase activity"/>
    <property type="evidence" value="ECO:0007669"/>
    <property type="project" value="InterPro"/>
</dbReference>
<dbReference type="InterPro" id="IPR011600">
    <property type="entry name" value="Pept_C14_caspase"/>
</dbReference>